<dbReference type="EMBL" id="CP041345">
    <property type="protein sequence ID" value="QKG80894.1"/>
    <property type="molecule type" value="Genomic_DNA"/>
</dbReference>
<accession>A0A7D4AYI1</accession>
<organism evidence="2 3">
    <name type="scientific">Tenuifilum thalassicum</name>
    <dbReference type="NCBI Taxonomy" id="2590900"/>
    <lineage>
        <taxon>Bacteria</taxon>
        <taxon>Pseudomonadati</taxon>
        <taxon>Bacteroidota</taxon>
        <taxon>Bacteroidia</taxon>
        <taxon>Bacteroidales</taxon>
        <taxon>Tenuifilaceae</taxon>
        <taxon>Tenuifilum</taxon>
    </lineage>
</organism>
<dbReference type="Proteomes" id="UP000500961">
    <property type="component" value="Chromosome"/>
</dbReference>
<feature type="signal peptide" evidence="1">
    <location>
        <begin position="1"/>
        <end position="22"/>
    </location>
</feature>
<dbReference type="KEGG" id="ttz:FHG85_11685"/>
<protein>
    <recommendedName>
        <fullName evidence="4">Sensor of ECF-type sigma factor</fullName>
    </recommendedName>
</protein>
<name>A0A7D4AYI1_9BACT</name>
<feature type="chain" id="PRO_5029761321" description="Sensor of ECF-type sigma factor" evidence="1">
    <location>
        <begin position="23"/>
        <end position="146"/>
    </location>
</feature>
<keyword evidence="1" id="KW-0732">Signal</keyword>
<dbReference type="AlphaFoldDB" id="A0A7D4AYI1"/>
<evidence type="ECO:0000256" key="1">
    <source>
        <dbReference type="SAM" id="SignalP"/>
    </source>
</evidence>
<reference evidence="2 3" key="1">
    <citation type="submission" date="2019-07" db="EMBL/GenBank/DDBJ databases">
        <title>Thalassofilum flectens gen. nov., sp. nov., a novel moderate thermophilic anaerobe from a shallow sea hot spring in Kunashir Island (Russia), representing a new family in the order Bacteroidales, and proposal of Thalassofilacea fam. nov.</title>
        <authorList>
            <person name="Kochetkova T.V."/>
            <person name="Podosokorskaya O.A."/>
            <person name="Novikov A."/>
            <person name="Elcheninov A.G."/>
            <person name="Toshchakov S.V."/>
            <person name="Kublanov I.V."/>
        </authorList>
    </citation>
    <scope>NUCLEOTIDE SEQUENCE [LARGE SCALE GENOMIC DNA]</scope>
    <source>
        <strain evidence="2 3">38-H</strain>
    </source>
</reference>
<evidence type="ECO:0000313" key="3">
    <source>
        <dbReference type="Proteomes" id="UP000500961"/>
    </source>
</evidence>
<evidence type="ECO:0000313" key="2">
    <source>
        <dbReference type="EMBL" id="QKG80894.1"/>
    </source>
</evidence>
<proteinExistence type="predicted"/>
<dbReference type="RefSeq" id="WP_173076098.1">
    <property type="nucleotide sequence ID" value="NZ_CP041345.1"/>
</dbReference>
<sequence>MRHLPKILLILIISQLSLKAFSQDNTAKALKNEKVAFLTKKLQLTKEEAKKFWPIYDEYWDKKNKILSNRKRLAEEFIKNVDNLTESQTIEYTNRYVKSIKAESDLISEYNKKLLQILPPKKVMLLYQSNYEFKNYLLKKMQETKK</sequence>
<keyword evidence="3" id="KW-1185">Reference proteome</keyword>
<evidence type="ECO:0008006" key="4">
    <source>
        <dbReference type="Google" id="ProtNLM"/>
    </source>
</evidence>
<gene>
    <name evidence="2" type="ORF">FHG85_11685</name>
</gene>